<dbReference type="SUPFAM" id="SSF51261">
    <property type="entry name" value="Duplicated hybrid motif"/>
    <property type="match status" value="1"/>
</dbReference>
<evidence type="ECO:0000259" key="2">
    <source>
        <dbReference type="Pfam" id="PF01551"/>
    </source>
</evidence>
<dbReference type="EMBL" id="BAAAZR010000002">
    <property type="protein sequence ID" value="GAA3801575.1"/>
    <property type="molecule type" value="Genomic_DNA"/>
</dbReference>
<dbReference type="Gene3D" id="2.70.70.10">
    <property type="entry name" value="Glucose Permease (Domain IIA)"/>
    <property type="match status" value="1"/>
</dbReference>
<dbReference type="Proteomes" id="UP001500888">
    <property type="component" value="Unassembled WGS sequence"/>
</dbReference>
<dbReference type="PANTHER" id="PTHR21666:SF270">
    <property type="entry name" value="MUREIN HYDROLASE ACTIVATOR ENVC"/>
    <property type="match status" value="1"/>
</dbReference>
<dbReference type="Pfam" id="PF01551">
    <property type="entry name" value="Peptidase_M23"/>
    <property type="match status" value="1"/>
</dbReference>
<proteinExistence type="predicted"/>
<evidence type="ECO:0000313" key="4">
    <source>
        <dbReference type="Proteomes" id="UP001500888"/>
    </source>
</evidence>
<dbReference type="InterPro" id="IPR050570">
    <property type="entry name" value="Cell_wall_metabolism_enzyme"/>
</dbReference>
<gene>
    <name evidence="3" type="ORF">GCM10022226_21660</name>
</gene>
<name>A0ABP7HRY3_9ACTN</name>
<keyword evidence="4" id="KW-1185">Reference proteome</keyword>
<feature type="signal peptide" evidence="1">
    <location>
        <begin position="1"/>
        <end position="37"/>
    </location>
</feature>
<comment type="caution">
    <text evidence="3">The sequence shown here is derived from an EMBL/GenBank/DDBJ whole genome shotgun (WGS) entry which is preliminary data.</text>
</comment>
<dbReference type="CDD" id="cd12797">
    <property type="entry name" value="M23_peptidase"/>
    <property type="match status" value="1"/>
</dbReference>
<evidence type="ECO:0000313" key="3">
    <source>
        <dbReference type="EMBL" id="GAA3801575.1"/>
    </source>
</evidence>
<reference evidence="4" key="1">
    <citation type="journal article" date="2019" name="Int. J. Syst. Evol. Microbiol.">
        <title>The Global Catalogue of Microorganisms (GCM) 10K type strain sequencing project: providing services to taxonomists for standard genome sequencing and annotation.</title>
        <authorList>
            <consortium name="The Broad Institute Genomics Platform"/>
            <consortium name="The Broad Institute Genome Sequencing Center for Infectious Disease"/>
            <person name="Wu L."/>
            <person name="Ma J."/>
        </authorList>
    </citation>
    <scope>NUCLEOTIDE SEQUENCE [LARGE SCALE GENOMIC DNA]</scope>
    <source>
        <strain evidence="4">JCM 16908</strain>
    </source>
</reference>
<feature type="domain" description="M23ase beta-sheet core" evidence="2">
    <location>
        <begin position="81"/>
        <end position="166"/>
    </location>
</feature>
<dbReference type="InterPro" id="IPR011055">
    <property type="entry name" value="Dup_hybrid_motif"/>
</dbReference>
<protein>
    <recommendedName>
        <fullName evidence="2">M23ase beta-sheet core domain-containing protein</fullName>
    </recommendedName>
</protein>
<dbReference type="InterPro" id="IPR016047">
    <property type="entry name" value="M23ase_b-sheet_dom"/>
</dbReference>
<dbReference type="RefSeq" id="WP_344937409.1">
    <property type="nucleotide sequence ID" value="NZ_BAAAZR010000002.1"/>
</dbReference>
<keyword evidence="1" id="KW-0732">Signal</keyword>
<feature type="chain" id="PRO_5045352590" description="M23ase beta-sheet core domain-containing protein" evidence="1">
    <location>
        <begin position="38"/>
        <end position="286"/>
    </location>
</feature>
<evidence type="ECO:0000256" key="1">
    <source>
        <dbReference type="SAM" id="SignalP"/>
    </source>
</evidence>
<dbReference type="PANTHER" id="PTHR21666">
    <property type="entry name" value="PEPTIDASE-RELATED"/>
    <property type="match status" value="1"/>
</dbReference>
<accession>A0ABP7HRY3</accession>
<organism evidence="3 4">
    <name type="scientific">Sphaerisporangium flaviroseum</name>
    <dbReference type="NCBI Taxonomy" id="509199"/>
    <lineage>
        <taxon>Bacteria</taxon>
        <taxon>Bacillati</taxon>
        <taxon>Actinomycetota</taxon>
        <taxon>Actinomycetes</taxon>
        <taxon>Streptosporangiales</taxon>
        <taxon>Streptosporangiaceae</taxon>
        <taxon>Sphaerisporangium</taxon>
    </lineage>
</organism>
<sequence length="286" mass="30266">MTLTRLRSRLRGTMGISLVVSVVGTLLLAGTAAPATADDDPQVLARPGFQLPVPCGQRWTTSTHSGHASQYMVDMISQSGATQGTPVLASAAGRVTTSTFYSDAGNTIVIDHGSGWVTRYLHMADRAVGVGASVGLGQRIGTVGNTGSATTGSHLHYEQKLNGSVVQAMVAGHYIPVTWSYGQHTETSGNCGATPGTYSVDTFAAAPGYSTPGGTRTGTLNAGTNYVYCRTWGPNVQVGSDYNHWWLKTDLDSGNPWQNQWVSAYYLARWGNDEAKDNSGRDIPDC</sequence>